<reference evidence="2" key="1">
    <citation type="submission" date="2023-10" db="EMBL/GenBank/DDBJ databases">
        <title>Genome assemblies of two species of porcelain crab, Petrolisthes cinctipes and Petrolisthes manimaculis (Anomura: Porcellanidae).</title>
        <authorList>
            <person name="Angst P."/>
        </authorList>
    </citation>
    <scope>NUCLEOTIDE SEQUENCE</scope>
    <source>
        <strain evidence="2">PB745_01</strain>
        <tissue evidence="2">Gill</tissue>
    </source>
</reference>
<protein>
    <submittedName>
        <fullName evidence="2">Uncharacterized protein</fullName>
    </submittedName>
</protein>
<proteinExistence type="predicted"/>
<feature type="signal peptide" evidence="1">
    <location>
        <begin position="1"/>
        <end position="29"/>
    </location>
</feature>
<gene>
    <name evidence="2" type="ORF">Pcinc_034165</name>
</gene>
<evidence type="ECO:0000313" key="3">
    <source>
        <dbReference type="Proteomes" id="UP001286313"/>
    </source>
</evidence>
<evidence type="ECO:0000313" key="2">
    <source>
        <dbReference type="EMBL" id="KAK3859741.1"/>
    </source>
</evidence>
<name>A0AAE1EQX2_PETCI</name>
<dbReference type="Proteomes" id="UP001286313">
    <property type="component" value="Unassembled WGS sequence"/>
</dbReference>
<dbReference type="EMBL" id="JAWQEG010004935">
    <property type="protein sequence ID" value="KAK3859741.1"/>
    <property type="molecule type" value="Genomic_DNA"/>
</dbReference>
<evidence type="ECO:0000256" key="1">
    <source>
        <dbReference type="SAM" id="SignalP"/>
    </source>
</evidence>
<keyword evidence="1" id="KW-0732">Signal</keyword>
<sequence length="115" mass="11977">MVGQGKVRALTPLLLTSFLFLTLLTKAQARSPPVVILEAEEEEEAGGKGVGVVEGGGGRGVGAGGGGDGLGQDFSVILEKEEANQKKESALIQMGSFLQVTRLSLVKLNTFVHQL</sequence>
<dbReference type="AlphaFoldDB" id="A0AAE1EQX2"/>
<accession>A0AAE1EQX2</accession>
<keyword evidence="3" id="KW-1185">Reference proteome</keyword>
<organism evidence="2 3">
    <name type="scientific">Petrolisthes cinctipes</name>
    <name type="common">Flat porcelain crab</name>
    <dbReference type="NCBI Taxonomy" id="88211"/>
    <lineage>
        <taxon>Eukaryota</taxon>
        <taxon>Metazoa</taxon>
        <taxon>Ecdysozoa</taxon>
        <taxon>Arthropoda</taxon>
        <taxon>Crustacea</taxon>
        <taxon>Multicrustacea</taxon>
        <taxon>Malacostraca</taxon>
        <taxon>Eumalacostraca</taxon>
        <taxon>Eucarida</taxon>
        <taxon>Decapoda</taxon>
        <taxon>Pleocyemata</taxon>
        <taxon>Anomura</taxon>
        <taxon>Galatheoidea</taxon>
        <taxon>Porcellanidae</taxon>
        <taxon>Petrolisthes</taxon>
    </lineage>
</organism>
<feature type="chain" id="PRO_5042070088" evidence="1">
    <location>
        <begin position="30"/>
        <end position="115"/>
    </location>
</feature>
<comment type="caution">
    <text evidence="2">The sequence shown here is derived from an EMBL/GenBank/DDBJ whole genome shotgun (WGS) entry which is preliminary data.</text>
</comment>